<dbReference type="Pfam" id="PF22768">
    <property type="entry name" value="SPP1_Dit"/>
    <property type="match status" value="1"/>
</dbReference>
<dbReference type="OrthoDB" id="6868at10239"/>
<sequence>MPKLLLSSGTDTLDLNEIADKGLGFQAKRGATGFGLPPVTVQWLEGAGDGAVYRRKRVQPRDIDLALEVLARNRDDLQARLSRLALAVSDRCTLTLLNDDGVRWSTIVYRTGGGDFTYGVETTGEREFETVISFRAPDPYWTSSATQTRRITGATTAPFLSSLSSLKVAPSQAIGEILLDNSGDAEAYPIWQIYGPGKTFTAVSPSGERLRWEGTLAAGEVLTIDTKKGTVVDQSGANRYNELAAAPRFWTVKPGLSTAEASLLNITSSSAIVCSWQPRKWMVV</sequence>
<dbReference type="InterPro" id="IPR054738">
    <property type="entry name" value="Siphovirus-type_tail_C"/>
</dbReference>
<dbReference type="RefSeq" id="YP_006906196.1">
    <property type="nucleotide sequence ID" value="NC_018836.1"/>
</dbReference>
<dbReference type="GeneID" id="13826662"/>
<dbReference type="Gene3D" id="2.60.120.860">
    <property type="match status" value="1"/>
</dbReference>
<proteinExistence type="predicted"/>
<gene>
    <name evidence="2" type="ORF">phiHau3_21</name>
</gene>
<evidence type="ECO:0000313" key="2">
    <source>
        <dbReference type="EMBL" id="AFU61998.1"/>
    </source>
</evidence>
<name>K4HYK5_9CAUD</name>
<accession>K4HYK5</accession>
<protein>
    <recommendedName>
        <fullName evidence="1">Siphovirus-type tail component C-terminal domain-containing protein</fullName>
    </recommendedName>
</protein>
<dbReference type="EMBL" id="JX182369">
    <property type="protein sequence ID" value="AFU61998.1"/>
    <property type="molecule type" value="Genomic_DNA"/>
</dbReference>
<reference evidence="3" key="1">
    <citation type="submission" date="2012-06" db="EMBL/GenBank/DDBJ databases">
        <authorList>
            <person name="Smith M.C.M."/>
            <person name="Hendrix R."/>
            <person name="Hatfull G.F."/>
            <person name="Buttner M.J."/>
            <person name="Bibb M.J."/>
        </authorList>
    </citation>
    <scope>NUCLEOTIDE SEQUENCE [LARGE SCALE GENOMIC DNA]</scope>
</reference>
<feature type="domain" description="Siphovirus-type tail component C-terminal" evidence="1">
    <location>
        <begin position="183"/>
        <end position="277"/>
    </location>
</feature>
<evidence type="ECO:0000313" key="3">
    <source>
        <dbReference type="Proteomes" id="UP000008042"/>
    </source>
</evidence>
<dbReference type="Proteomes" id="UP000008042">
    <property type="component" value="Segment"/>
</dbReference>
<keyword evidence="3" id="KW-1185">Reference proteome</keyword>
<evidence type="ECO:0000259" key="1">
    <source>
        <dbReference type="Pfam" id="PF22768"/>
    </source>
</evidence>
<dbReference type="KEGG" id="vg:13826662"/>
<organism evidence="2 3">
    <name type="scientific">Streptomyces phage phiHau3</name>
    <dbReference type="NCBI Taxonomy" id="1204524"/>
    <lineage>
        <taxon>Viruses</taxon>
        <taxon>Duplodnaviria</taxon>
        <taxon>Heunggongvirae</taxon>
        <taxon>Uroviricota</taxon>
        <taxon>Caudoviricetes</taxon>
        <taxon>Arquatrovirinae</taxon>
        <taxon>Hautrevirus</taxon>
        <taxon>Hautrevirus hau3</taxon>
    </lineage>
</organism>